<comment type="function">
    <text evidence="1">DNA-dependent RNA polymerase catalyzes the transcription of DNA into RNA using the four ribonucleoside triphosphates as substrates. Specific core component of RNA polymerase III which synthesizes small RNAs, such as 5S rRNA and tRNAs.</text>
</comment>
<feature type="non-terminal residue" evidence="2">
    <location>
        <position position="303"/>
    </location>
</feature>
<proteinExistence type="inferred from homology"/>
<dbReference type="GO" id="GO:0005666">
    <property type="term" value="C:RNA polymerase III complex"/>
    <property type="evidence" value="ECO:0007669"/>
    <property type="project" value="UniProtKB-UniRule"/>
</dbReference>
<dbReference type="Proteomes" id="UP000663879">
    <property type="component" value="Unassembled WGS sequence"/>
</dbReference>
<dbReference type="AlphaFoldDB" id="A0A814EEY7"/>
<dbReference type="PANTHER" id="PTHR12949:SF0">
    <property type="entry name" value="DNA-DIRECTED RNA POLYMERASE III SUBUNIT RPC3"/>
    <property type="match status" value="1"/>
</dbReference>
<evidence type="ECO:0000256" key="1">
    <source>
        <dbReference type="RuleBase" id="RU367076"/>
    </source>
</evidence>
<protein>
    <recommendedName>
        <fullName evidence="1">DNA-directed RNA polymerase III subunit RPC3</fullName>
        <shortName evidence="1">RNA polymerase III subunit C3</shortName>
    </recommendedName>
</protein>
<evidence type="ECO:0000313" key="2">
    <source>
        <dbReference type="EMBL" id="CAF0967065.1"/>
    </source>
</evidence>
<dbReference type="InterPro" id="IPR039748">
    <property type="entry name" value="RPC3"/>
</dbReference>
<gene>
    <name evidence="2" type="ORF">OXX778_LOCUS14719</name>
</gene>
<evidence type="ECO:0000313" key="3">
    <source>
        <dbReference type="Proteomes" id="UP000663879"/>
    </source>
</evidence>
<dbReference type="PANTHER" id="PTHR12949">
    <property type="entry name" value="RNA POLYMERASE III DNA DIRECTED -RELATED"/>
    <property type="match status" value="1"/>
</dbReference>
<accession>A0A814EEY7</accession>
<comment type="subunit">
    <text evidence="1">Component of the RNA polymerase III (Pol III) complex consisting of 17 subunits.</text>
</comment>
<comment type="caution">
    <text evidence="2">The sequence shown here is derived from an EMBL/GenBank/DDBJ whole genome shotgun (WGS) entry which is preliminary data.</text>
</comment>
<organism evidence="2 3">
    <name type="scientific">Brachionus calyciflorus</name>
    <dbReference type="NCBI Taxonomy" id="104777"/>
    <lineage>
        <taxon>Eukaryota</taxon>
        <taxon>Metazoa</taxon>
        <taxon>Spiralia</taxon>
        <taxon>Gnathifera</taxon>
        <taxon>Rotifera</taxon>
        <taxon>Eurotatoria</taxon>
        <taxon>Monogononta</taxon>
        <taxon>Pseudotrocha</taxon>
        <taxon>Ploima</taxon>
        <taxon>Brachionidae</taxon>
        <taxon>Brachionus</taxon>
    </lineage>
</organism>
<keyword evidence="1" id="KW-0240">DNA-directed RNA polymerase</keyword>
<dbReference type="GO" id="GO:0003697">
    <property type="term" value="F:single-stranded DNA binding"/>
    <property type="evidence" value="ECO:0007669"/>
    <property type="project" value="UniProtKB-UniRule"/>
</dbReference>
<comment type="similarity">
    <text evidence="1">Belongs to the eukaryotic RPC3/POLR3C RNA polymerase subunit family.</text>
</comment>
<reference evidence="2" key="1">
    <citation type="submission" date="2021-02" db="EMBL/GenBank/DDBJ databases">
        <authorList>
            <person name="Nowell W R."/>
        </authorList>
    </citation>
    <scope>NUCLEOTIDE SEQUENCE</scope>
    <source>
        <strain evidence="2">Ploen Becks lab</strain>
    </source>
</reference>
<dbReference type="EMBL" id="CAJNOC010003085">
    <property type="protein sequence ID" value="CAF0967065.1"/>
    <property type="molecule type" value="Genomic_DNA"/>
</dbReference>
<dbReference type="OrthoDB" id="272392at2759"/>
<sequence length="303" mass="34710">LDYYSKLNSLTDSSKQSTLLNQIKDSFINLVNLNFIERLADLDLEQGYKIPKVKSEVNNKYEWPELKFNDQCVKKLLNDGDLAMRLQIEENAGDIINVILRLTNSKIENDIANLVIQQSTPITSIDIQKFMRIDHKMDSITVEKYLSVISQDSFKILDKIGDYSGGAYVIDFKKALHNICVSHVESVVRERYGSISLLKVYVVELNTGDVLYVESLSESISINTWVEIEGIDDLTRLKEILCKSLIQGGIESNFVNVDKWINSSESYTEQDENLVLIQNCLKKVKEKYDEKAKMDCMKLLENN</sequence>
<keyword evidence="1" id="KW-0539">Nucleus</keyword>
<keyword evidence="3" id="KW-1185">Reference proteome</keyword>
<name>A0A814EEY7_9BILA</name>
<comment type="subcellular location">
    <subcellularLocation>
        <location evidence="1">Nucleus</location>
    </subcellularLocation>
</comment>
<dbReference type="InterPro" id="IPR036388">
    <property type="entry name" value="WH-like_DNA-bd_sf"/>
</dbReference>
<keyword evidence="1" id="KW-0804">Transcription</keyword>
<dbReference type="Gene3D" id="1.10.10.10">
    <property type="entry name" value="Winged helix-like DNA-binding domain superfamily/Winged helix DNA-binding domain"/>
    <property type="match status" value="1"/>
</dbReference>